<evidence type="ECO:0000313" key="1">
    <source>
        <dbReference type="EMBL" id="QKU34036.1"/>
    </source>
</evidence>
<dbReference type="KEGG" id="vg:80517341"/>
<reference evidence="1" key="2">
    <citation type="journal article" date="2018" name="Nat. Commun.">
        <title>Tailed giant Tupanvirus possesses the most complete translational apparatus of the known virosphere.</title>
        <authorList>
            <person name="Abrahao J."/>
            <person name="Silva L."/>
            <person name="Silva L.S."/>
            <person name="Khalil J.Y.B."/>
            <person name="Rodrigues R."/>
            <person name="Arantes T."/>
            <person name="Assis F."/>
            <person name="Boratto P."/>
            <person name="Andrade M."/>
            <person name="Kroon E.G."/>
            <person name="Ribeiro B."/>
            <person name="Bergier I."/>
            <person name="Seligmann H."/>
            <person name="Ghigo E."/>
            <person name="Colson P."/>
            <person name="Levasseur A."/>
            <person name="Kroemer G."/>
            <person name="Raoult D."/>
            <person name="La Scola B."/>
        </authorList>
    </citation>
    <scope>NUCLEOTIDE SEQUENCE [LARGE SCALE GENOMIC DNA]</scope>
    <source>
        <strain evidence="1">Deep ocean</strain>
    </source>
</reference>
<protein>
    <submittedName>
        <fullName evidence="1">Uncharacterized protein</fullName>
    </submittedName>
</protein>
<accession>A0A6N1NPX4</accession>
<dbReference type="GeneID" id="80517341"/>
<sequence length="453" mass="51325">MENYKHKYIKYKNKYIDLKKEISTDIATISGGDSNISDNVLYIENLVIYPKKALVTTLNGPQNILLPGFVKDSIVLFNANGEISRASVLTEKDTYENKISKNNEILVTLDDNSQIRGTVESIDPKLITIINEQNELIIIRKWKNATMLSSRHSKPAIISKEIGTAQYIVNSIGWVPIYNLYLDNQNLEEANGILYFMALINNSTGYDINIKNTVLITGDTQMQTSSSSRSKKFSAMALSAAPLTNESENFEQMPLEELLTYNIKKQHLLGDEISFPIHIFDLKNIIKKYIIDTNTYTEGEKQYVEANYGYKIPIGDIDLPAGLLRLFVKSSNLDTTLMLGSVNVSRTPKGMPMDIMMGKTPRIRAKLAKEINSTEMQNGIVKKTKYTTTINKLYGVIINDTNKQQDVILRDYIGNATIISANLEPTKKQGYLEWIFKVKPGEFKFDLSYELRF</sequence>
<dbReference type="PANTHER" id="PTHR38075:SF1">
    <property type="entry name" value="DUF4139 DOMAIN-CONTAINING PROTEIN"/>
    <property type="match status" value="1"/>
</dbReference>
<dbReference type="EMBL" id="MF405918">
    <property type="protein sequence ID" value="QKU34036.1"/>
    <property type="molecule type" value="Genomic_DNA"/>
</dbReference>
<reference evidence="1" key="1">
    <citation type="submission" date="2017-06" db="EMBL/GenBank/DDBJ databases">
        <authorList>
            <person name="Assis F.L."/>
            <person name="Abrahao J.S."/>
            <person name="Silva L."/>
            <person name="Khalil J.B."/>
            <person name="Rodrigues R."/>
            <person name="Silva L.S."/>
            <person name="Boratto P."/>
            <person name="Andrade M."/>
            <person name="Kroon E.G."/>
            <person name="Ribeiro B."/>
            <person name="Bergier I."/>
            <person name="Seligmann H."/>
            <person name="Ghigo E."/>
            <person name="Colson P."/>
            <person name="Levasseur A."/>
            <person name="Raoult D."/>
            <person name="Scola B.L."/>
        </authorList>
    </citation>
    <scope>NUCLEOTIDE SEQUENCE</scope>
    <source>
        <strain evidence="1">Deep ocean</strain>
    </source>
</reference>
<dbReference type="PANTHER" id="PTHR38075">
    <property type="entry name" value="DUF4139 DOMAIN-CONTAINING PROTEIN"/>
    <property type="match status" value="1"/>
</dbReference>
<dbReference type="RefSeq" id="YP_010780650.1">
    <property type="nucleotide sequence ID" value="NC_075038.1"/>
</dbReference>
<name>A0A6N1NPX4_9VIRU</name>
<organism evidence="1">
    <name type="scientific">Tupanvirus deep ocean</name>
    <dbReference type="NCBI Taxonomy" id="2126984"/>
    <lineage>
        <taxon>Viruses</taxon>
        <taxon>Varidnaviria</taxon>
        <taxon>Bamfordvirae</taxon>
        <taxon>Nucleocytoviricota</taxon>
        <taxon>Megaviricetes</taxon>
        <taxon>Imitervirales</taxon>
        <taxon>Mimiviridae</taxon>
        <taxon>Megamimivirinae</taxon>
        <taxon>Tupanvirus</taxon>
        <taxon>Tupanvirus altamarinense</taxon>
    </lineage>
</organism>
<proteinExistence type="predicted"/>